<evidence type="ECO:0000313" key="2">
    <source>
        <dbReference type="Proteomes" id="UP001552299"/>
    </source>
</evidence>
<keyword evidence="2" id="KW-1185">Reference proteome</keyword>
<dbReference type="Proteomes" id="UP001552299">
    <property type="component" value="Unassembled WGS sequence"/>
</dbReference>
<protein>
    <submittedName>
        <fullName evidence="1">Uncharacterized protein</fullName>
    </submittedName>
</protein>
<evidence type="ECO:0000313" key="1">
    <source>
        <dbReference type="EMBL" id="KAL0905951.1"/>
    </source>
</evidence>
<dbReference type="PANTHER" id="PTHR48221">
    <property type="entry name" value="ACYL-COA SYNTHETASE FAMILY PROTEIN"/>
    <property type="match status" value="1"/>
</dbReference>
<dbReference type="EMBL" id="JANQDX010000018">
    <property type="protein sequence ID" value="KAL0905951.1"/>
    <property type="molecule type" value="Genomic_DNA"/>
</dbReference>
<sequence length="721" mass="81919">MELTHLLAKIAGEVRQSNAVGLNFKGDEKAGTTRAIASLTKSLNSVDHSSSGTRVLDAALSLMCLKTTEVCSARIERLIETMISVLYSSASCKISRLGREGPELLQVGSSISFGDCDEIMRMVADVLESLEANNGFLHDLLHAVLRTAVSSSVWPSLCDQGIEITGISRTANSRLMHILCDNIYPCSHETPLRLFFWYLDPLLLKNDISEVLREIMQRPFLSLKEEFYNRPTWRRIISCLATSPSMFKQASTLLHSWFLMTGLTSVLELNIALVSAVLDMVSRPMAWGVSMEMGLKYPFAHAYFPNNFQELLGVLNGPISCNNFVDLVHHIKLAVICTEAFLDPNIYMFGHETMLGSIDDNSTWSMLMKFPTWFYFATVLIFYCEDMQDSFISKVISNERKLYSFNDKDLNEAFILYLSFVLCPVDKGHRERLAEHLLELSSSWRLASRAISSYEQCSFLGGHNKVSLSWSKKLKISKNREDKLALAAHKYSFAALASWLIEFDGVCVESWIKPFIKYESADSKGEEKASTRPSKLANKIPLGILILYPDILSDRECELLLYYATTGEILQHEENQMKISNYHEHEITFRYGSDGRKWAFDGACLVFSLFDIIEEMSVMLFDCEATRLDFICHLKGKVCNYLLRCIEILLHLCIQQLLEVSGRVGLLDLFRRLIQWKQQGREVFTGCEKFNDVVDGFAKKFLKSKELEEAMSSHCIFYGQM</sequence>
<dbReference type="PANTHER" id="PTHR48221:SF2">
    <property type="entry name" value="ACYL-COA SYNTHETASE FAMILY PROTEIN"/>
    <property type="match status" value="1"/>
</dbReference>
<name>A0ABD0U1W6_DENTH</name>
<proteinExistence type="predicted"/>
<comment type="caution">
    <text evidence="1">The sequence shown here is derived from an EMBL/GenBank/DDBJ whole genome shotgun (WGS) entry which is preliminary data.</text>
</comment>
<dbReference type="AlphaFoldDB" id="A0ABD0U1W6"/>
<reference evidence="1 2" key="1">
    <citation type="journal article" date="2024" name="Plant Biotechnol. J.">
        <title>Dendrobium thyrsiflorum genome and its molecular insights into genes involved in important horticultural traits.</title>
        <authorList>
            <person name="Chen B."/>
            <person name="Wang J.Y."/>
            <person name="Zheng P.J."/>
            <person name="Li K.L."/>
            <person name="Liang Y.M."/>
            <person name="Chen X.F."/>
            <person name="Zhang C."/>
            <person name="Zhao X."/>
            <person name="He X."/>
            <person name="Zhang G.Q."/>
            <person name="Liu Z.J."/>
            <person name="Xu Q."/>
        </authorList>
    </citation>
    <scope>NUCLEOTIDE SEQUENCE [LARGE SCALE GENOMIC DNA]</scope>
    <source>
        <strain evidence="1">GZMU011</strain>
    </source>
</reference>
<gene>
    <name evidence="1" type="ORF">M5K25_024404</name>
</gene>
<organism evidence="1 2">
    <name type="scientific">Dendrobium thyrsiflorum</name>
    <name type="common">Pinecone-like raceme dendrobium</name>
    <name type="synonym">Orchid</name>
    <dbReference type="NCBI Taxonomy" id="117978"/>
    <lineage>
        <taxon>Eukaryota</taxon>
        <taxon>Viridiplantae</taxon>
        <taxon>Streptophyta</taxon>
        <taxon>Embryophyta</taxon>
        <taxon>Tracheophyta</taxon>
        <taxon>Spermatophyta</taxon>
        <taxon>Magnoliopsida</taxon>
        <taxon>Liliopsida</taxon>
        <taxon>Asparagales</taxon>
        <taxon>Orchidaceae</taxon>
        <taxon>Epidendroideae</taxon>
        <taxon>Malaxideae</taxon>
        <taxon>Dendrobiinae</taxon>
        <taxon>Dendrobium</taxon>
    </lineage>
</organism>
<accession>A0ABD0U1W6</accession>